<keyword evidence="3" id="KW-1185">Reference proteome</keyword>
<dbReference type="Proteomes" id="UP001046350">
    <property type="component" value="Chromosome"/>
</dbReference>
<name>A0ABX8N029_9PSED</name>
<gene>
    <name evidence="2" type="ORF">KSS94_17140</name>
</gene>
<sequence>MHALKAKLIDRYQQASIPQRFYGAALAVYLVGFVLFWKQGFTALNNVSTLACALIVCGFVSWCYPFLRWLHGAWEKPLAKTPIVILHLLVLLIATACARHAVSESLGLPPQSFDLSVALLALLFYIPAWLGVLAAVILPFAFVGWVVALLGLGLDFIWHQLTGPFNGFGYKPVLKDRLGPVLFHCTGALMGAVLLTASFGYFTENFSPTFKAVTQVIALRSDFHQAPHYPGVQPGEWVHPLENGYIAFARQRDDHSTEFGVRVQTTDAPEAVVQTFASTKSTISALFAGLHDTLQQWLAQPPPAN</sequence>
<reference evidence="2" key="1">
    <citation type="journal article" date="2021" name="Microorganisms">
        <title>The Ever-Expanding Pseudomonas Genus: Description of 43 New Species and Partition of the Pseudomonas putida Group.</title>
        <authorList>
            <person name="Girard L."/>
            <person name="Lood C."/>
            <person name="Hofte M."/>
            <person name="Vandamme P."/>
            <person name="Rokni-Zadeh H."/>
            <person name="van Noort V."/>
            <person name="Lavigne R."/>
            <person name="De Mot R."/>
        </authorList>
    </citation>
    <scope>NUCLEOTIDE SEQUENCE</scope>
    <source>
        <strain evidence="2">COW40</strain>
    </source>
</reference>
<keyword evidence="1" id="KW-0812">Transmembrane</keyword>
<evidence type="ECO:0000313" key="2">
    <source>
        <dbReference type="EMBL" id="QXH49669.1"/>
    </source>
</evidence>
<accession>A0ABX8N029</accession>
<feature type="transmembrane region" description="Helical" evidence="1">
    <location>
        <begin position="21"/>
        <end position="41"/>
    </location>
</feature>
<feature type="transmembrane region" description="Helical" evidence="1">
    <location>
        <begin position="181"/>
        <end position="202"/>
    </location>
</feature>
<feature type="transmembrane region" description="Helical" evidence="1">
    <location>
        <begin position="140"/>
        <end position="161"/>
    </location>
</feature>
<evidence type="ECO:0000256" key="1">
    <source>
        <dbReference type="SAM" id="Phobius"/>
    </source>
</evidence>
<protein>
    <submittedName>
        <fullName evidence="2">Uncharacterized protein</fullName>
    </submittedName>
</protein>
<evidence type="ECO:0000313" key="3">
    <source>
        <dbReference type="Proteomes" id="UP001046350"/>
    </source>
</evidence>
<feature type="transmembrane region" description="Helical" evidence="1">
    <location>
        <begin position="79"/>
        <end position="101"/>
    </location>
</feature>
<keyword evidence="1" id="KW-1133">Transmembrane helix</keyword>
<keyword evidence="1" id="KW-0472">Membrane</keyword>
<proteinExistence type="predicted"/>
<organism evidence="2 3">
    <name type="scientific">Pseudomonas fakonensis</name>
    <dbReference type="NCBI Taxonomy" id="2842355"/>
    <lineage>
        <taxon>Bacteria</taxon>
        <taxon>Pseudomonadati</taxon>
        <taxon>Pseudomonadota</taxon>
        <taxon>Gammaproteobacteria</taxon>
        <taxon>Pseudomonadales</taxon>
        <taxon>Pseudomonadaceae</taxon>
        <taxon>Pseudomonas</taxon>
    </lineage>
</organism>
<dbReference type="RefSeq" id="WP_217839286.1">
    <property type="nucleotide sequence ID" value="NZ_CP077076.1"/>
</dbReference>
<feature type="transmembrane region" description="Helical" evidence="1">
    <location>
        <begin position="113"/>
        <end position="133"/>
    </location>
</feature>
<dbReference type="EMBL" id="CP077076">
    <property type="protein sequence ID" value="QXH49669.1"/>
    <property type="molecule type" value="Genomic_DNA"/>
</dbReference>
<feature type="transmembrane region" description="Helical" evidence="1">
    <location>
        <begin position="47"/>
        <end position="67"/>
    </location>
</feature>